<organism evidence="1 2">
    <name type="scientific">Comamonas testosteroni</name>
    <name type="common">Pseudomonas testosteroni</name>
    <dbReference type="NCBI Taxonomy" id="285"/>
    <lineage>
        <taxon>Bacteria</taxon>
        <taxon>Pseudomonadati</taxon>
        <taxon>Pseudomonadota</taxon>
        <taxon>Betaproteobacteria</taxon>
        <taxon>Burkholderiales</taxon>
        <taxon>Comamonadaceae</taxon>
        <taxon>Comamonas</taxon>
    </lineage>
</organism>
<sequence length="64" mass="6602">MAVTMTTSMGLKRSAKPAMMMSTPISGHRFTSTGMEASGNHALIRCAAGSTKDGNAIGNPAQLF</sequence>
<proteinExistence type="predicted"/>
<dbReference type="AlphaFoldDB" id="A0A5A7MAA2"/>
<accession>A0A5A7MAA2</accession>
<name>A0A5A7MAA2_COMTE</name>
<evidence type="ECO:0000313" key="1">
    <source>
        <dbReference type="EMBL" id="GEQ74500.1"/>
    </source>
</evidence>
<dbReference type="EMBL" id="BKBW01000002">
    <property type="protein sequence ID" value="GEQ74500.1"/>
    <property type="molecule type" value="Genomic_DNA"/>
</dbReference>
<dbReference type="Proteomes" id="UP000323105">
    <property type="component" value="Unassembled WGS sequence"/>
</dbReference>
<comment type="caution">
    <text evidence="1">The sequence shown here is derived from an EMBL/GenBank/DDBJ whole genome shotgun (WGS) entry which is preliminary data.</text>
</comment>
<protein>
    <submittedName>
        <fullName evidence="1">Uncharacterized protein</fullName>
    </submittedName>
</protein>
<evidence type="ECO:0000313" key="2">
    <source>
        <dbReference type="Proteomes" id="UP000323105"/>
    </source>
</evidence>
<reference evidence="1 2" key="1">
    <citation type="journal article" date="2019" name="Microbiol. Resour. Announc.">
        <title>Draft Genome Sequence of Comamonas testosteroni TA441, a Bacterium That Has a Cryptic Phenol Degradation Gene Cluster.</title>
        <authorList>
            <person name="Arai H."/>
            <person name="Ishii M."/>
        </authorList>
    </citation>
    <scope>NUCLEOTIDE SEQUENCE [LARGE SCALE GENOMIC DNA]</scope>
    <source>
        <strain evidence="1 2">TA441</strain>
    </source>
</reference>
<gene>
    <name evidence="1" type="ORF">CTTA_1505</name>
</gene>